<protein>
    <recommendedName>
        <fullName evidence="4">Lipoprotein</fullName>
    </recommendedName>
</protein>
<gene>
    <name evidence="2" type="ORF">BS640_16690</name>
</gene>
<comment type="caution">
    <text evidence="2">The sequence shown here is derived from an EMBL/GenBank/DDBJ whole genome shotgun (WGS) entry which is preliminary data.</text>
</comment>
<keyword evidence="1" id="KW-0732">Signal</keyword>
<dbReference type="EMBL" id="MRWE01000030">
    <property type="protein sequence ID" value="ORJ24373.1"/>
    <property type="molecule type" value="Genomic_DNA"/>
</dbReference>
<dbReference type="NCBIfam" id="NF007894">
    <property type="entry name" value="PRK10598.1"/>
    <property type="match status" value="1"/>
</dbReference>
<feature type="signal peptide" evidence="1">
    <location>
        <begin position="1"/>
        <end position="18"/>
    </location>
</feature>
<evidence type="ECO:0000256" key="1">
    <source>
        <dbReference type="SAM" id="SignalP"/>
    </source>
</evidence>
<dbReference type="Proteomes" id="UP000192536">
    <property type="component" value="Unassembled WGS sequence"/>
</dbReference>
<evidence type="ECO:0000313" key="2">
    <source>
        <dbReference type="EMBL" id="ORJ24373.1"/>
    </source>
</evidence>
<dbReference type="AlphaFoldDB" id="A0A1X0WCD3"/>
<feature type="chain" id="PRO_5010880522" description="Lipoprotein" evidence="1">
    <location>
        <begin position="19"/>
        <end position="187"/>
    </location>
</feature>
<name>A0A1X0WCD3_9GAMM</name>
<dbReference type="PROSITE" id="PS51257">
    <property type="entry name" value="PROKAR_LIPOPROTEIN"/>
    <property type="match status" value="1"/>
</dbReference>
<dbReference type="Gene3D" id="3.15.10.40">
    <property type="entry name" value="Uncharacterised protein PF07273, DUF1439"/>
    <property type="match status" value="1"/>
</dbReference>
<dbReference type="Pfam" id="PF07273">
    <property type="entry name" value="DUF1439"/>
    <property type="match status" value="1"/>
</dbReference>
<organism evidence="2 3">
    <name type="scientific">Rouxiella badensis</name>
    <dbReference type="NCBI Taxonomy" id="1646377"/>
    <lineage>
        <taxon>Bacteria</taxon>
        <taxon>Pseudomonadati</taxon>
        <taxon>Pseudomonadota</taxon>
        <taxon>Gammaproteobacteria</taxon>
        <taxon>Enterobacterales</taxon>
        <taxon>Yersiniaceae</taxon>
        <taxon>Rouxiella</taxon>
    </lineage>
</organism>
<proteinExistence type="predicted"/>
<evidence type="ECO:0000313" key="3">
    <source>
        <dbReference type="Proteomes" id="UP000192536"/>
    </source>
</evidence>
<dbReference type="RefSeq" id="WP_017493861.1">
    <property type="nucleotide sequence ID" value="NZ_CAUQAZ010000032.1"/>
</dbReference>
<reference evidence="2 3" key="1">
    <citation type="journal article" date="2017" name="Int. J. Syst. Evol. Microbiol.">
        <title>Rouxiella badensis sp. nov. and Rouxiella silvae sp. nov. isolated from peat bog soil in Germany and emendation of the genus description.</title>
        <authorList>
            <person name="Le Fleche-Mateos A."/>
            <person name="Kugler J.H."/>
            <person name="Hansen S.H."/>
            <person name="Syldatk C."/>
            <person name="Hausmann R."/>
            <person name="Lomprez F."/>
            <person name="Vandenbogaert M."/>
            <person name="Manuguerra J.C."/>
            <person name="Grimont P.A."/>
        </authorList>
    </citation>
    <scope>NUCLEOTIDE SEQUENCE [LARGE SCALE GENOMIC DNA]</scope>
    <source>
        <strain evidence="2 3">DSM 100043</strain>
    </source>
</reference>
<dbReference type="GeneID" id="93566308"/>
<keyword evidence="3" id="KW-1185">Reference proteome</keyword>
<evidence type="ECO:0008006" key="4">
    <source>
        <dbReference type="Google" id="ProtNLM"/>
    </source>
</evidence>
<accession>A0A1X0WCD3</accession>
<dbReference type="STRING" id="1646377.BS640_16690"/>
<dbReference type="InterPro" id="IPR010835">
    <property type="entry name" value="DUF1439"/>
</dbReference>
<sequence length="187" mass="20448">MRKLFLGAAALIFAGLLAGCNHLTQYTLSEQEVNNYLQKHNNFQKQLGVPGLVDAHITLTNLSSQIGRSEPGKVTLSGDADIDVSSLFGAQKADLTLTLKATPVYNKDEGAIYLKDMEVVDYTVKPEKMDSIVKGLMPYLNQSLKSYFDQKPAYVLNGEHSEGEAMAKKLAKGLEVKPGQLVIPFTD</sequence>